<name>A0ABY2SD75_9HYPH</name>
<organism evidence="1 2">
    <name type="scientific">Martelella alba</name>
    <dbReference type="NCBI Taxonomy" id="2590451"/>
    <lineage>
        <taxon>Bacteria</taxon>
        <taxon>Pseudomonadati</taxon>
        <taxon>Pseudomonadota</taxon>
        <taxon>Alphaproteobacteria</taxon>
        <taxon>Hyphomicrobiales</taxon>
        <taxon>Aurantimonadaceae</taxon>
        <taxon>Martelella</taxon>
    </lineage>
</organism>
<dbReference type="EMBL" id="SZPQ01000114">
    <property type="protein sequence ID" value="TKI02085.1"/>
    <property type="molecule type" value="Genomic_DNA"/>
</dbReference>
<evidence type="ECO:0000313" key="1">
    <source>
        <dbReference type="EMBL" id="TKI02085.1"/>
    </source>
</evidence>
<sequence length="107" mass="13249">MELWPDFEEQLKCYQNSKLLIKQYIRKYEARCTELIKNIGAKNFDNCQEDFDELFDIQQRFATMLYKYDYQPEKKITDLIYHLDRDDVFSRQFWHKKFTGGQQWPTE</sequence>
<protein>
    <submittedName>
        <fullName evidence="1">Uncharacterized protein</fullName>
    </submittedName>
</protein>
<gene>
    <name evidence="1" type="ORF">FCN80_25830</name>
</gene>
<proteinExistence type="predicted"/>
<keyword evidence="2" id="KW-1185">Reference proteome</keyword>
<comment type="caution">
    <text evidence="1">The sequence shown here is derived from an EMBL/GenBank/DDBJ whole genome shotgun (WGS) entry which is preliminary data.</text>
</comment>
<evidence type="ECO:0000313" key="2">
    <source>
        <dbReference type="Proteomes" id="UP000305202"/>
    </source>
</evidence>
<dbReference type="CDD" id="cd21060">
    <property type="entry name" value="CdiI_NC101"/>
    <property type="match status" value="1"/>
</dbReference>
<dbReference type="RefSeq" id="WP_136993210.1">
    <property type="nucleotide sequence ID" value="NZ_SZPQ01000114.1"/>
</dbReference>
<reference evidence="1 2" key="1">
    <citation type="submission" date="2019-04" db="EMBL/GenBank/DDBJ databases">
        <authorList>
            <person name="Li M."/>
            <person name="Gao C."/>
        </authorList>
    </citation>
    <scope>NUCLEOTIDE SEQUENCE [LARGE SCALE GENOMIC DNA]</scope>
    <source>
        <strain evidence="1 2">BGMRC 2031</strain>
    </source>
</reference>
<dbReference type="InterPro" id="IPR049759">
    <property type="entry name" value="CdiI-like"/>
</dbReference>
<dbReference type="Proteomes" id="UP000305202">
    <property type="component" value="Unassembled WGS sequence"/>
</dbReference>
<accession>A0ABY2SD75</accession>